<gene>
    <name evidence="2" type="primary">Htr5a</name>
</gene>
<reference evidence="1" key="5">
    <citation type="journal article" date="2002" name="Nature">
        <title>Analysis of the mouse transcriptome based on functional annotation of 60,770 full-length cDNAs.</title>
        <authorList>
            <consortium name="The FANTOM Consortium and the RIKEN Genome Exploration Research Group Phase I and II Team"/>
        </authorList>
    </citation>
    <scope>NUCLEOTIDE SEQUENCE</scope>
    <source>
        <strain evidence="1">C57BL/6J</strain>
        <tissue evidence="1">Hypothalamus</tissue>
    </source>
</reference>
<reference evidence="1" key="1">
    <citation type="journal article" date="1999" name="Methods Enzymol.">
        <title>High-efficiency full-length cDNA cloning.</title>
        <authorList>
            <person name="Carninci P."/>
            <person name="Hayashizaki Y."/>
        </authorList>
    </citation>
    <scope>NUCLEOTIDE SEQUENCE</scope>
    <source>
        <strain evidence="1">C57BL/6J</strain>
        <tissue evidence="1">Hypothalamus</tissue>
    </source>
</reference>
<organism evidence="1">
    <name type="scientific">Mus musculus</name>
    <name type="common">Mouse</name>
    <dbReference type="NCBI Taxonomy" id="10090"/>
    <lineage>
        <taxon>Eukaryota</taxon>
        <taxon>Metazoa</taxon>
        <taxon>Chordata</taxon>
        <taxon>Craniata</taxon>
        <taxon>Vertebrata</taxon>
        <taxon>Euteleostomi</taxon>
        <taxon>Mammalia</taxon>
        <taxon>Eutheria</taxon>
        <taxon>Euarchontoglires</taxon>
        <taxon>Glires</taxon>
        <taxon>Rodentia</taxon>
        <taxon>Myomorpha</taxon>
        <taxon>Muroidea</taxon>
        <taxon>Muridae</taxon>
        <taxon>Murinae</taxon>
        <taxon>Mus</taxon>
        <taxon>Mus</taxon>
    </lineage>
</organism>
<reference evidence="1" key="8">
    <citation type="journal article" date="2005" name="Science">
        <title>Antisense Transcription in the Mammalian Transcriptome.</title>
        <authorList>
            <consortium name="RIKEN Genome Exploration Research Group and Genome Science Group (Genome Network Project Core Group) and the FANTOM Consortium"/>
        </authorList>
    </citation>
    <scope>NUCLEOTIDE SEQUENCE</scope>
    <source>
        <strain evidence="1">C57BL/6J</strain>
        <tissue evidence="1">Hypothalamus</tissue>
    </source>
</reference>
<sequence length="115" mass="12957">MERLFEKQQPIRAKFPEQPSFQSSALWSWSVCPNMGSFLIFDHKFCPQTYQSTSPFVMHSDSCLYHLFIVNTKSPSVCLSVCPSLCLYPCFCFSVSSLSLPPSLSLSLSLRTVSS</sequence>
<dbReference type="AlphaFoldDB" id="Q3TRD1"/>
<dbReference type="EMBL" id="AK162885">
    <property type="protein sequence ID" value="BAE37099.1"/>
    <property type="molecule type" value="mRNA"/>
</dbReference>
<evidence type="ECO:0000313" key="2">
    <source>
        <dbReference type="MGI" id="MGI:96283"/>
    </source>
</evidence>
<reference evidence="1" key="2">
    <citation type="journal article" date="2000" name="Genome Res.">
        <title>Normalization and subtraction of cap-trapper-selected cDNAs to prepare full-length cDNA libraries for rapid discovery of new genes.</title>
        <authorList>
            <person name="Carninci P."/>
            <person name="Shibata Y."/>
            <person name="Hayatsu N."/>
            <person name="Sugahara Y."/>
            <person name="Shibata K."/>
            <person name="Itoh M."/>
            <person name="Konno H."/>
            <person name="Okazaki Y."/>
            <person name="Muramatsu M."/>
            <person name="Hayashizaki Y."/>
        </authorList>
    </citation>
    <scope>NUCLEOTIDE SEQUENCE</scope>
    <source>
        <strain evidence="1">C57BL/6J</strain>
        <tissue evidence="1">Hypothalamus</tissue>
    </source>
</reference>
<evidence type="ECO:0000313" key="1">
    <source>
        <dbReference type="EMBL" id="BAE37099.1"/>
    </source>
</evidence>
<name>Q3TRD1_MOUSE</name>
<reference evidence="1" key="6">
    <citation type="submission" date="2004-04" db="EMBL/GenBank/DDBJ databases">
        <authorList>
            <person name="Arakawa T."/>
            <person name="Carninci P."/>
            <person name="Fukuda S."/>
            <person name="Hashizume W."/>
            <person name="Hayashida K."/>
            <person name="Hori F."/>
            <person name="Iida J."/>
            <person name="Imamura K."/>
            <person name="Imotani K."/>
            <person name="Itoh M."/>
            <person name="Kanagawa S."/>
            <person name="Kawai J."/>
            <person name="Kojima M."/>
            <person name="Konno H."/>
            <person name="Murata M."/>
            <person name="Nakamura M."/>
            <person name="Ninomiya N."/>
            <person name="Nishiyori H."/>
            <person name="Nomura K."/>
            <person name="Ohno M."/>
            <person name="Sakazume N."/>
            <person name="Sano H."/>
            <person name="Sasaki D."/>
            <person name="Shibata K."/>
            <person name="Shiraki T."/>
            <person name="Tagami M."/>
            <person name="Tagami Y."/>
            <person name="Waki K."/>
            <person name="Watahiki A."/>
            <person name="Muramatsu M."/>
            <person name="Hayashizaki Y."/>
        </authorList>
    </citation>
    <scope>NUCLEOTIDE SEQUENCE</scope>
    <source>
        <strain evidence="1">C57BL/6J</strain>
        <tissue evidence="1">Hypothalamus</tissue>
    </source>
</reference>
<protein>
    <submittedName>
        <fullName evidence="1">Uncharacterized protein</fullName>
    </submittedName>
</protein>
<reference evidence="1" key="7">
    <citation type="journal article" date="2005" name="Science">
        <title>The Transcriptional Landscape of the Mammalian Genome.</title>
        <authorList>
            <consortium name="The FANTOM Consortium"/>
            <consortium name="Riken Genome Exploration Research Group and Genome Science Group (Genome Network Project Core Group)"/>
        </authorList>
    </citation>
    <scope>NUCLEOTIDE SEQUENCE</scope>
    <source>
        <strain evidence="1">C57BL/6J</strain>
        <tissue evidence="1">Hypothalamus</tissue>
    </source>
</reference>
<dbReference type="MGI" id="MGI:96283">
    <property type="gene designation" value="Htr5a"/>
</dbReference>
<dbReference type="AGR" id="MGI:96283"/>
<reference evidence="1" key="3">
    <citation type="journal article" date="2000" name="Genome Res.">
        <title>RIKEN integrated sequence analysis (RISA) system--384-format sequencing pipeline with 384 multicapillary sequencer.</title>
        <authorList>
            <person name="Shibata K."/>
            <person name="Itoh M."/>
            <person name="Aizawa K."/>
            <person name="Nagaoka S."/>
            <person name="Sasaki N."/>
            <person name="Carninci P."/>
            <person name="Konno H."/>
            <person name="Akiyama J."/>
            <person name="Nishi K."/>
            <person name="Kitsunai T."/>
            <person name="Tashiro H."/>
            <person name="Itoh M."/>
            <person name="Sumi N."/>
            <person name="Ishii Y."/>
            <person name="Nakamura S."/>
            <person name="Hazama M."/>
            <person name="Nishine T."/>
            <person name="Harada A."/>
            <person name="Yamamoto R."/>
            <person name="Matsumoto H."/>
            <person name="Sakaguchi S."/>
            <person name="Ikegami T."/>
            <person name="Kashiwagi K."/>
            <person name="Fujiwake S."/>
            <person name="Inoue K."/>
            <person name="Togawa Y."/>
            <person name="Izawa M."/>
            <person name="Ohara E."/>
            <person name="Watahiki M."/>
            <person name="Yoneda Y."/>
            <person name="Ishikawa T."/>
            <person name="Ozawa K."/>
            <person name="Tanaka T."/>
            <person name="Matsuura S."/>
            <person name="Kawai J."/>
            <person name="Okazaki Y."/>
            <person name="Muramatsu M."/>
            <person name="Inoue Y."/>
            <person name="Kira A."/>
            <person name="Hayashizaki Y."/>
        </authorList>
    </citation>
    <scope>NUCLEOTIDE SEQUENCE</scope>
    <source>
        <strain evidence="1">C57BL/6J</strain>
        <tissue evidence="1">Hypothalamus</tissue>
    </source>
</reference>
<proteinExistence type="evidence at transcript level"/>
<accession>Q3TRD1</accession>
<reference evidence="1" key="4">
    <citation type="journal article" date="2001" name="Nature">
        <title>Functional annotation of a full-length mouse cDNA collection.</title>
        <authorList>
            <consortium name="The RIKEN Genome Exploration Research Group Phase II Team and the FANTOM Consortium"/>
        </authorList>
    </citation>
    <scope>NUCLEOTIDE SEQUENCE</scope>
    <source>
        <strain evidence="1">C57BL/6J</strain>
        <tissue evidence="1">Hypothalamus</tissue>
    </source>
</reference>